<keyword evidence="5" id="KW-0805">Transcription regulation</keyword>
<keyword evidence="8" id="KW-0472">Membrane</keyword>
<dbReference type="OrthoDB" id="5295174at2"/>
<comment type="subcellular location">
    <subcellularLocation>
        <location evidence="1">Cytoplasm</location>
    </subcellularLocation>
</comment>
<dbReference type="Proteomes" id="UP000249518">
    <property type="component" value="Unassembled WGS sequence"/>
</dbReference>
<feature type="signal peptide" evidence="9">
    <location>
        <begin position="1"/>
        <end position="22"/>
    </location>
</feature>
<dbReference type="InterPro" id="IPR051476">
    <property type="entry name" value="Bac_ResReg_Asp_Phosphatase"/>
</dbReference>
<evidence type="ECO:0000256" key="3">
    <source>
        <dbReference type="ARBA" id="ARBA00022737"/>
    </source>
</evidence>
<dbReference type="PANTHER" id="PTHR46630:SF1">
    <property type="entry name" value="TETRATRICOPEPTIDE REPEAT PROTEIN 29"/>
    <property type="match status" value="1"/>
</dbReference>
<gene>
    <name evidence="11" type="ORF">B0I10_1252</name>
</gene>
<dbReference type="SMART" id="SM00028">
    <property type="entry name" value="TPR"/>
    <property type="match status" value="3"/>
</dbReference>
<dbReference type="Gene3D" id="1.25.40.10">
    <property type="entry name" value="Tetratricopeptide repeat domain"/>
    <property type="match status" value="1"/>
</dbReference>
<dbReference type="InterPro" id="IPR018060">
    <property type="entry name" value="HTH_AraC"/>
</dbReference>
<dbReference type="InterPro" id="IPR019734">
    <property type="entry name" value="TPR_rpt"/>
</dbReference>
<keyword evidence="4" id="KW-0802">TPR repeat</keyword>
<dbReference type="SMART" id="SM00342">
    <property type="entry name" value="HTH_ARAC"/>
    <property type="match status" value="1"/>
</dbReference>
<keyword evidence="3" id="KW-0677">Repeat</keyword>
<evidence type="ECO:0000256" key="1">
    <source>
        <dbReference type="ARBA" id="ARBA00004496"/>
    </source>
</evidence>
<comment type="caution">
    <text evidence="11">The sequence shown here is derived from an EMBL/GenBank/DDBJ whole genome shotgun (WGS) entry which is preliminary data.</text>
</comment>
<reference evidence="11 12" key="1">
    <citation type="submission" date="2018-06" db="EMBL/GenBank/DDBJ databases">
        <title>Genomic Encyclopedia of Type Strains, Phase III (KMG-III): the genomes of soil and plant-associated and newly described type strains.</title>
        <authorList>
            <person name="Whitman W."/>
        </authorList>
    </citation>
    <scope>NUCLEOTIDE SEQUENCE [LARGE SCALE GENOMIC DNA]</scope>
    <source>
        <strain evidence="11 12">CGMCC 1.12504</strain>
    </source>
</reference>
<keyword evidence="8" id="KW-0812">Transmembrane</keyword>
<feature type="transmembrane region" description="Helical" evidence="8">
    <location>
        <begin position="376"/>
        <end position="393"/>
    </location>
</feature>
<keyword evidence="6" id="KW-0804">Transcription</keyword>
<dbReference type="SUPFAM" id="SSF46689">
    <property type="entry name" value="Homeodomain-like"/>
    <property type="match status" value="1"/>
</dbReference>
<evidence type="ECO:0000256" key="4">
    <source>
        <dbReference type="ARBA" id="ARBA00022803"/>
    </source>
</evidence>
<evidence type="ECO:0000256" key="6">
    <source>
        <dbReference type="ARBA" id="ARBA00023163"/>
    </source>
</evidence>
<sequence length="578" mass="67292">MNMKCNFFFTVLISLLSFLGMAQKELDNKLESYIRNDEFDKAKVHLKNRLQTTGNATNDQFIYYNAKASFVYLRLGILDSAMYYSKNALKKLDLATKDQVKYETWKSIAYSYCKYGKIDSAAIYTHKLYTAVDKTDNFEMIRYANILMGIISFQNKLFDDSLKYYEKALESTNKAQNYSNYKVDYYNLGLTHSILKNHQKGLDYLAKAAQLAEKSKDKRLLSRIYGSMADNYLDQGDDANRTVFLEKANAVAKSIGDKKLMAMGTSHQLEWDYKKGNNKKAYAEGGESMASLKNQNMPHLEIKNDTLMYVLAKKNNQTEKALHYLESFTKNKIKLLEQNGRKQIEEIKTKYELENKNLIINNQKLEIVAGKRINKITLLIITLLVIVFFFLIYEYRKKKKIIHLIYKKEKEKDSEIKILNARINSLSAEKNKVEYIEIKQQNHQTGSNRDDENEITSFEKTAELFEKFMTTLEQQKLFLNPELDQSMVVKIVGTNKKYLYESITKHSDLNFRGIINRLRIKEAKKIIENKLTQNEMLNISDVHAECGFNSNSSFYRTFKLTTGITPNEYALEFNKELV</sequence>
<accession>A0A328WLX2</accession>
<evidence type="ECO:0000256" key="2">
    <source>
        <dbReference type="ARBA" id="ARBA00022490"/>
    </source>
</evidence>
<dbReference type="InterPro" id="IPR011990">
    <property type="entry name" value="TPR-like_helical_dom_sf"/>
</dbReference>
<keyword evidence="12" id="KW-1185">Reference proteome</keyword>
<dbReference type="Gene3D" id="1.10.10.60">
    <property type="entry name" value="Homeodomain-like"/>
    <property type="match status" value="1"/>
</dbReference>
<proteinExistence type="inferred from homology"/>
<dbReference type="SUPFAM" id="SSF48452">
    <property type="entry name" value="TPR-like"/>
    <property type="match status" value="2"/>
</dbReference>
<dbReference type="InterPro" id="IPR009057">
    <property type="entry name" value="Homeodomain-like_sf"/>
</dbReference>
<evidence type="ECO:0000256" key="5">
    <source>
        <dbReference type="ARBA" id="ARBA00023015"/>
    </source>
</evidence>
<keyword evidence="8" id="KW-1133">Transmembrane helix</keyword>
<dbReference type="PANTHER" id="PTHR46630">
    <property type="entry name" value="TETRATRICOPEPTIDE REPEAT PROTEIN 29"/>
    <property type="match status" value="1"/>
</dbReference>
<dbReference type="PROSITE" id="PS01124">
    <property type="entry name" value="HTH_ARAC_FAMILY_2"/>
    <property type="match status" value="1"/>
</dbReference>
<dbReference type="EMBL" id="QLSV01000025">
    <property type="protein sequence ID" value="RAR46245.1"/>
    <property type="molecule type" value="Genomic_DNA"/>
</dbReference>
<dbReference type="GO" id="GO:0043565">
    <property type="term" value="F:sequence-specific DNA binding"/>
    <property type="evidence" value="ECO:0007669"/>
    <property type="project" value="InterPro"/>
</dbReference>
<protein>
    <submittedName>
        <fullName evidence="11">Helix-turn-helix protein</fullName>
    </submittedName>
</protein>
<dbReference type="GO" id="GO:0003700">
    <property type="term" value="F:DNA-binding transcription factor activity"/>
    <property type="evidence" value="ECO:0007669"/>
    <property type="project" value="InterPro"/>
</dbReference>
<evidence type="ECO:0000256" key="9">
    <source>
        <dbReference type="SAM" id="SignalP"/>
    </source>
</evidence>
<evidence type="ECO:0000259" key="10">
    <source>
        <dbReference type="PROSITE" id="PS01124"/>
    </source>
</evidence>
<keyword evidence="2" id="KW-0963">Cytoplasm</keyword>
<evidence type="ECO:0000313" key="11">
    <source>
        <dbReference type="EMBL" id="RAR46245.1"/>
    </source>
</evidence>
<feature type="chain" id="PRO_5016328106" evidence="9">
    <location>
        <begin position="23"/>
        <end position="578"/>
    </location>
</feature>
<evidence type="ECO:0000256" key="8">
    <source>
        <dbReference type="SAM" id="Phobius"/>
    </source>
</evidence>
<comment type="similarity">
    <text evidence="7">Belongs to the Rap family.</text>
</comment>
<dbReference type="Pfam" id="PF12833">
    <property type="entry name" value="HTH_18"/>
    <property type="match status" value="1"/>
</dbReference>
<evidence type="ECO:0000313" key="12">
    <source>
        <dbReference type="Proteomes" id="UP000249518"/>
    </source>
</evidence>
<organism evidence="11 12">
    <name type="scientific">Flavobacterium lacus</name>
    <dbReference type="NCBI Taxonomy" id="1353778"/>
    <lineage>
        <taxon>Bacteria</taxon>
        <taxon>Pseudomonadati</taxon>
        <taxon>Bacteroidota</taxon>
        <taxon>Flavobacteriia</taxon>
        <taxon>Flavobacteriales</taxon>
        <taxon>Flavobacteriaceae</taxon>
        <taxon>Flavobacterium</taxon>
    </lineage>
</organism>
<name>A0A328WLX2_9FLAO</name>
<evidence type="ECO:0000256" key="7">
    <source>
        <dbReference type="ARBA" id="ARBA00038253"/>
    </source>
</evidence>
<keyword evidence="9" id="KW-0732">Signal</keyword>
<dbReference type="GO" id="GO:0005737">
    <property type="term" value="C:cytoplasm"/>
    <property type="evidence" value="ECO:0007669"/>
    <property type="project" value="UniProtKB-SubCell"/>
</dbReference>
<feature type="domain" description="HTH araC/xylS-type" evidence="10">
    <location>
        <begin position="462"/>
        <end position="572"/>
    </location>
</feature>
<dbReference type="AlphaFoldDB" id="A0A328WLX2"/>